<dbReference type="Proteomes" id="UP000235015">
    <property type="component" value="Unassembled WGS sequence"/>
</dbReference>
<sequence>MEILSMPDKFQQRKQAGALLVLFGGAHCGVCQAIKPKIEQLVSERFPEILLAYIDCEQSPEICAQEGVFSLPVLKLFIDGQIHLELARNFSFQELRSRIERPYELWMTTR</sequence>
<dbReference type="EMBL" id="PKUN01000023">
    <property type="protein sequence ID" value="PLX60689.1"/>
    <property type="molecule type" value="Genomic_DNA"/>
</dbReference>
<gene>
    <name evidence="2" type="ORF">C0630_14690</name>
</gene>
<dbReference type="CDD" id="cd02947">
    <property type="entry name" value="TRX_family"/>
    <property type="match status" value="1"/>
</dbReference>
<organism evidence="2 3">
    <name type="scientific">Sedimenticola selenatireducens</name>
    <dbReference type="NCBI Taxonomy" id="191960"/>
    <lineage>
        <taxon>Bacteria</taxon>
        <taxon>Pseudomonadati</taxon>
        <taxon>Pseudomonadota</taxon>
        <taxon>Gammaproteobacteria</taxon>
        <taxon>Chromatiales</taxon>
        <taxon>Sedimenticolaceae</taxon>
        <taxon>Sedimenticola</taxon>
    </lineage>
</organism>
<dbReference type="InterPro" id="IPR036249">
    <property type="entry name" value="Thioredoxin-like_sf"/>
</dbReference>
<proteinExistence type="predicted"/>
<feature type="domain" description="Thioredoxin" evidence="1">
    <location>
        <begin position="1"/>
        <end position="104"/>
    </location>
</feature>
<name>A0A2N6CU48_9GAMM</name>
<evidence type="ECO:0000313" key="3">
    <source>
        <dbReference type="Proteomes" id="UP000235015"/>
    </source>
</evidence>
<evidence type="ECO:0000313" key="2">
    <source>
        <dbReference type="EMBL" id="PLX60689.1"/>
    </source>
</evidence>
<accession>A0A2N6CU48</accession>
<dbReference type="PROSITE" id="PS51352">
    <property type="entry name" value="THIOREDOXIN_2"/>
    <property type="match status" value="1"/>
</dbReference>
<dbReference type="Pfam" id="PF00085">
    <property type="entry name" value="Thioredoxin"/>
    <property type="match status" value="1"/>
</dbReference>
<protein>
    <submittedName>
        <fullName evidence="2">Thioredoxin</fullName>
    </submittedName>
</protein>
<dbReference type="STRING" id="1111735.GCA_000428045_02077"/>
<comment type="caution">
    <text evidence="2">The sequence shown here is derived from an EMBL/GenBank/DDBJ whole genome shotgun (WGS) entry which is preliminary data.</text>
</comment>
<dbReference type="InterPro" id="IPR013766">
    <property type="entry name" value="Thioredoxin_domain"/>
</dbReference>
<dbReference type="Gene3D" id="3.40.30.10">
    <property type="entry name" value="Glutaredoxin"/>
    <property type="match status" value="1"/>
</dbReference>
<dbReference type="AlphaFoldDB" id="A0A2N6CU48"/>
<evidence type="ECO:0000259" key="1">
    <source>
        <dbReference type="PROSITE" id="PS51352"/>
    </source>
</evidence>
<dbReference type="SUPFAM" id="SSF52833">
    <property type="entry name" value="Thioredoxin-like"/>
    <property type="match status" value="1"/>
</dbReference>
<reference evidence="2 3" key="1">
    <citation type="submission" date="2017-11" db="EMBL/GenBank/DDBJ databases">
        <title>Genome-resolved metagenomics identifies genetic mobility, metabolic interactions, and unexpected diversity in perchlorate-reducing communities.</title>
        <authorList>
            <person name="Barnum T.P."/>
            <person name="Figueroa I.A."/>
            <person name="Carlstrom C.I."/>
            <person name="Lucas L.N."/>
            <person name="Engelbrektson A.L."/>
            <person name="Coates J.D."/>
        </authorList>
    </citation>
    <scope>NUCLEOTIDE SEQUENCE [LARGE SCALE GENOMIC DNA]</scope>
    <source>
        <strain evidence="2">BM301</strain>
    </source>
</reference>